<dbReference type="STRING" id="384616.Pisl_0273"/>
<gene>
    <name evidence="3" type="ordered locus">Pisl_0273</name>
</gene>
<dbReference type="eggNOG" id="arCOG00861">
    <property type="taxonomic scope" value="Archaea"/>
</dbReference>
<dbReference type="RefSeq" id="WP_011762029.1">
    <property type="nucleotide sequence ID" value="NC_008701.1"/>
</dbReference>
<dbReference type="GeneID" id="4617498"/>
<proteinExistence type="inferred from homology"/>
<sequence length="335" mass="36716">MKPVVKIGGSLLRTAGDFLKAAEFISLFKEPPVVVVSAIKGVTDMLLELEKTRSYLLYEEILHKHLAVARLLGVEEKITPMLKELEEALKLPRAEWTADYFASFGERLSATILYAVCEKKGIPAKLFIAPIRTNSRFGNAEPLQLEQKEEIADGNTVAVVTGFIGRDGEGRYTTVGRGGSDYTATYIGKEIGARKVSLVTDAPGVMTADPKEVEDAEVLPLMSIQEAIEAAKAGAKNFHPRTFIPVIEADMSVEVRSYNSRGTLISNIYSPPPYKIVIRCGQGSCVIGLAAYELTKLGGVPLGAYSIKIDIPPRQAHEYLIKPYIKHIKSYIWTA</sequence>
<dbReference type="Proteomes" id="UP000002595">
    <property type="component" value="Chromosome"/>
</dbReference>
<protein>
    <submittedName>
        <fullName evidence="3">Aspartate kinase</fullName>
        <ecNumber evidence="3">2.7.2.4</ecNumber>
    </submittedName>
</protein>
<name>A1RR70_PYRIL</name>
<feature type="domain" description="Aspartate/glutamate/uridylate kinase" evidence="2">
    <location>
        <begin position="2"/>
        <end position="256"/>
    </location>
</feature>
<reference evidence="3" key="1">
    <citation type="submission" date="2006-12" db="EMBL/GenBank/DDBJ databases">
        <title>Complete sequence of Pyrobaculum islandicum DSM 4184.</title>
        <authorList>
            <person name="Copeland A."/>
            <person name="Lucas S."/>
            <person name="Lapidus A."/>
            <person name="Barry K."/>
            <person name="Detter J.C."/>
            <person name="Glavina del Rio T."/>
            <person name="Dalin E."/>
            <person name="Tice H."/>
            <person name="Pitluck S."/>
            <person name="Meincke L."/>
            <person name="Brettin T."/>
            <person name="Bruce D."/>
            <person name="Han C."/>
            <person name="Tapia R."/>
            <person name="Gilna P."/>
            <person name="Schmutz J."/>
            <person name="Larimer F."/>
            <person name="Land M."/>
            <person name="Hauser L."/>
            <person name="Kyrpides N."/>
            <person name="Mikhailova N."/>
            <person name="Cozen A.E."/>
            <person name="Fitz-Gibbon S.T."/>
            <person name="House C.H."/>
            <person name="Saltikov C."/>
            <person name="Lowe T."/>
            <person name="Richardson P."/>
        </authorList>
    </citation>
    <scope>NUCLEOTIDE SEQUENCE [LARGE SCALE GENOMIC DNA]</scope>
    <source>
        <strain evidence="3">DSM 4184</strain>
    </source>
</reference>
<evidence type="ECO:0000313" key="4">
    <source>
        <dbReference type="Proteomes" id="UP000002595"/>
    </source>
</evidence>
<dbReference type="GO" id="GO:0005829">
    <property type="term" value="C:cytosol"/>
    <property type="evidence" value="ECO:0007669"/>
    <property type="project" value="TreeGrafter"/>
</dbReference>
<dbReference type="SUPFAM" id="SSF53633">
    <property type="entry name" value="Carbamate kinase-like"/>
    <property type="match status" value="1"/>
</dbReference>
<dbReference type="GO" id="GO:0009089">
    <property type="term" value="P:lysine biosynthetic process via diaminopimelate"/>
    <property type="evidence" value="ECO:0007669"/>
    <property type="project" value="TreeGrafter"/>
</dbReference>
<dbReference type="GO" id="GO:0009090">
    <property type="term" value="P:homoserine biosynthetic process"/>
    <property type="evidence" value="ECO:0007669"/>
    <property type="project" value="TreeGrafter"/>
</dbReference>
<dbReference type="Gene3D" id="3.40.1160.10">
    <property type="entry name" value="Acetylglutamate kinase-like"/>
    <property type="match status" value="1"/>
</dbReference>
<keyword evidence="3" id="KW-0418">Kinase</keyword>
<accession>A1RR70</accession>
<dbReference type="KEGG" id="pis:Pisl_0273"/>
<keyword evidence="3" id="KW-0808">Transferase</keyword>
<dbReference type="EC" id="2.7.2.4" evidence="3"/>
<dbReference type="Pfam" id="PF00696">
    <property type="entry name" value="AA_kinase"/>
    <property type="match status" value="1"/>
</dbReference>
<dbReference type="InterPro" id="IPR036393">
    <property type="entry name" value="AceGlu_kinase-like_sf"/>
</dbReference>
<dbReference type="PANTHER" id="PTHR21499:SF70">
    <property type="entry name" value="ASPARTOKINASE"/>
    <property type="match status" value="1"/>
</dbReference>
<dbReference type="AlphaFoldDB" id="A1RR70"/>
<organism evidence="3 4">
    <name type="scientific">Pyrobaculum islandicum (strain DSM 4184 / JCM 9189 / GEO3)</name>
    <dbReference type="NCBI Taxonomy" id="384616"/>
    <lineage>
        <taxon>Archaea</taxon>
        <taxon>Thermoproteota</taxon>
        <taxon>Thermoprotei</taxon>
        <taxon>Thermoproteales</taxon>
        <taxon>Thermoproteaceae</taxon>
        <taxon>Pyrobaculum</taxon>
    </lineage>
</organism>
<dbReference type="InterPro" id="IPR001048">
    <property type="entry name" value="Asp/Glu/Uridylate_kinase"/>
</dbReference>
<evidence type="ECO:0000313" key="3">
    <source>
        <dbReference type="EMBL" id="ABL87452.1"/>
    </source>
</evidence>
<dbReference type="HOGENOM" id="CLU_009116_6_3_2"/>
<dbReference type="GO" id="GO:0004072">
    <property type="term" value="F:aspartate kinase activity"/>
    <property type="evidence" value="ECO:0007669"/>
    <property type="project" value="UniProtKB-EC"/>
</dbReference>
<dbReference type="PANTHER" id="PTHR21499">
    <property type="entry name" value="ASPARTATE KINASE"/>
    <property type="match status" value="1"/>
</dbReference>
<dbReference type="OrthoDB" id="8904at2157"/>
<evidence type="ECO:0000256" key="1">
    <source>
        <dbReference type="ARBA" id="ARBA00010122"/>
    </source>
</evidence>
<keyword evidence="4" id="KW-1185">Reference proteome</keyword>
<dbReference type="CDD" id="cd04234">
    <property type="entry name" value="AAK_AK"/>
    <property type="match status" value="1"/>
</dbReference>
<dbReference type="EMBL" id="CP000504">
    <property type="protein sequence ID" value="ABL87452.1"/>
    <property type="molecule type" value="Genomic_DNA"/>
</dbReference>
<comment type="similarity">
    <text evidence="1">Belongs to the aspartokinase family.</text>
</comment>
<evidence type="ECO:0000259" key="2">
    <source>
        <dbReference type="Pfam" id="PF00696"/>
    </source>
</evidence>